<dbReference type="InterPro" id="IPR008991">
    <property type="entry name" value="Translation_prot_SH3-like_sf"/>
</dbReference>
<sequence length="151" mass="16752">MDSADFEKIEAGKLSKGSLVMINGNPCKVVKTSKAKPGKHGSAKMIVVAVGILNDKKVEQSFGTSDLLDAPIVKRVEYPLLGIDDEYLQLQDETGEQKDNIKLPERDTLKNVKDQILKFDEEEIQCLVMVMKCMGVEVPIAVREDKDSDEN</sequence>
<dbReference type="GO" id="GO:0045901">
    <property type="term" value="P:positive regulation of translational elongation"/>
    <property type="evidence" value="ECO:0007669"/>
    <property type="project" value="UniProtKB-UniRule"/>
</dbReference>
<dbReference type="GO" id="GO:0043022">
    <property type="term" value="F:ribosome binding"/>
    <property type="evidence" value="ECO:0007669"/>
    <property type="project" value="UniProtKB-UniRule"/>
</dbReference>
<evidence type="ECO:0000256" key="4">
    <source>
        <dbReference type="RuleBase" id="RU362005"/>
    </source>
</evidence>
<dbReference type="SMART" id="SM01376">
    <property type="entry name" value="eIF-5a"/>
    <property type="match status" value="1"/>
</dbReference>
<name>A0AAD1XZE3_EUPCR</name>
<keyword evidence="7" id="KW-1185">Reference proteome</keyword>
<reference evidence="6" key="1">
    <citation type="submission" date="2023-07" db="EMBL/GenBank/DDBJ databases">
        <authorList>
            <consortium name="AG Swart"/>
            <person name="Singh M."/>
            <person name="Singh A."/>
            <person name="Seah K."/>
            <person name="Emmerich C."/>
        </authorList>
    </citation>
    <scope>NUCLEOTIDE SEQUENCE</scope>
    <source>
        <strain evidence="6">DP1</strain>
    </source>
</reference>
<dbReference type="PROSITE" id="PS00302">
    <property type="entry name" value="IF5A_HYPUSINE"/>
    <property type="match status" value="1"/>
</dbReference>
<evidence type="ECO:0000259" key="5">
    <source>
        <dbReference type="SMART" id="SM01376"/>
    </source>
</evidence>
<accession>A0AAD1XZE3</accession>
<keyword evidence="2 4" id="KW-0648">Protein biosynthesis</keyword>
<comment type="PTM">
    <text evidence="4">eIF-5A seems to be the only eukaryotic protein to have a hypusine residue which is a post-translational modification of a lysine by the addition of a butylamino group.</text>
</comment>
<dbReference type="AlphaFoldDB" id="A0AAD1XZE3"/>
<dbReference type="GO" id="GO:0045905">
    <property type="term" value="P:positive regulation of translational termination"/>
    <property type="evidence" value="ECO:0007669"/>
    <property type="project" value="UniProtKB-UniRule"/>
</dbReference>
<comment type="function">
    <text evidence="4">Translation factor that promotes translation elongation and termination, particularly upon ribosome stalling at specific amino acid sequence contexts. Binds between the exit (E) and peptidyl (P) site of the ribosome and promotes rescue of stalled ribosome: specifically required for efficient translation of polyproline-containing peptides as well as other motifs that stall the ribosome. Acts as ribosome quality control (RQC) cofactor by joining the RQC complex to facilitate peptidyl transfer during CAT tailing step.</text>
</comment>
<evidence type="ECO:0000313" key="6">
    <source>
        <dbReference type="EMBL" id="CAI2380815.1"/>
    </source>
</evidence>
<dbReference type="EMBL" id="CAMPGE010022805">
    <property type="protein sequence ID" value="CAI2380815.1"/>
    <property type="molecule type" value="Genomic_DNA"/>
</dbReference>
<dbReference type="Gene3D" id="2.30.30.30">
    <property type="match status" value="1"/>
</dbReference>
<organism evidence="6 7">
    <name type="scientific">Euplotes crassus</name>
    <dbReference type="NCBI Taxonomy" id="5936"/>
    <lineage>
        <taxon>Eukaryota</taxon>
        <taxon>Sar</taxon>
        <taxon>Alveolata</taxon>
        <taxon>Ciliophora</taxon>
        <taxon>Intramacronucleata</taxon>
        <taxon>Spirotrichea</taxon>
        <taxon>Hypotrichia</taxon>
        <taxon>Euplotida</taxon>
        <taxon>Euplotidae</taxon>
        <taxon>Moneuplotes</taxon>
    </lineage>
</organism>
<dbReference type="NCBIfam" id="TIGR00037">
    <property type="entry name" value="eIF_5A"/>
    <property type="match status" value="1"/>
</dbReference>
<dbReference type="InterPro" id="IPR019769">
    <property type="entry name" value="Trans_elong_IF5A_hypusine_site"/>
</dbReference>
<evidence type="ECO:0000256" key="1">
    <source>
        <dbReference type="ARBA" id="ARBA00006016"/>
    </source>
</evidence>
<dbReference type="GO" id="GO:0003723">
    <property type="term" value="F:RNA binding"/>
    <property type="evidence" value="ECO:0007669"/>
    <property type="project" value="InterPro"/>
</dbReference>
<dbReference type="SUPFAM" id="SSF50249">
    <property type="entry name" value="Nucleic acid-binding proteins"/>
    <property type="match status" value="1"/>
</dbReference>
<evidence type="ECO:0000256" key="3">
    <source>
        <dbReference type="ARBA" id="ARBA00023071"/>
    </source>
</evidence>
<dbReference type="PIRSF" id="PIRSF003025">
    <property type="entry name" value="eIF5A"/>
    <property type="match status" value="1"/>
</dbReference>
<dbReference type="Pfam" id="PF21485">
    <property type="entry name" value="IF5A-like_N"/>
    <property type="match status" value="1"/>
</dbReference>
<dbReference type="GO" id="GO:0003746">
    <property type="term" value="F:translation elongation factor activity"/>
    <property type="evidence" value="ECO:0007669"/>
    <property type="project" value="UniProtKB-UniRule"/>
</dbReference>
<dbReference type="Pfam" id="PF01287">
    <property type="entry name" value="eIF-5a"/>
    <property type="match status" value="1"/>
</dbReference>
<dbReference type="InterPro" id="IPR012340">
    <property type="entry name" value="NA-bd_OB-fold"/>
</dbReference>
<evidence type="ECO:0000256" key="2">
    <source>
        <dbReference type="ARBA" id="ARBA00022917"/>
    </source>
</evidence>
<comment type="similarity">
    <text evidence="1 4">Belongs to the eIF-5A family.</text>
</comment>
<dbReference type="Proteomes" id="UP001295684">
    <property type="component" value="Unassembled WGS sequence"/>
</dbReference>
<dbReference type="Gene3D" id="2.40.50.140">
    <property type="entry name" value="Nucleic acid-binding proteins"/>
    <property type="match status" value="1"/>
</dbReference>
<comment type="caution">
    <text evidence="6">The sequence shown here is derived from an EMBL/GenBank/DDBJ whole genome shotgun (WGS) entry which is preliminary data.</text>
</comment>
<dbReference type="InterPro" id="IPR014722">
    <property type="entry name" value="Rib_uL2_dom2"/>
</dbReference>
<gene>
    <name evidence="6" type="ORF">ECRASSUSDP1_LOCUS22255</name>
</gene>
<dbReference type="InterPro" id="IPR048670">
    <property type="entry name" value="IF5A-like_N"/>
</dbReference>
<protein>
    <recommendedName>
        <fullName evidence="4">Eukaryotic translation initiation factor 5A</fullName>
        <shortName evidence="4">eIF-5A</shortName>
    </recommendedName>
</protein>
<keyword evidence="3 4" id="KW-0385">Hypusine</keyword>
<feature type="domain" description="Translation initiation factor 5A C-terminal" evidence="5">
    <location>
        <begin position="72"/>
        <end position="143"/>
    </location>
</feature>
<dbReference type="InterPro" id="IPR001884">
    <property type="entry name" value="IF5A-like"/>
</dbReference>
<dbReference type="InterPro" id="IPR020189">
    <property type="entry name" value="IF5A_C"/>
</dbReference>
<proteinExistence type="inferred from homology"/>
<evidence type="ECO:0000313" key="7">
    <source>
        <dbReference type="Proteomes" id="UP001295684"/>
    </source>
</evidence>
<dbReference type="SUPFAM" id="SSF50104">
    <property type="entry name" value="Translation proteins SH3-like domain"/>
    <property type="match status" value="1"/>
</dbReference>
<dbReference type="PANTHER" id="PTHR11673">
    <property type="entry name" value="TRANSLATION INITIATION FACTOR 5A FAMILY MEMBER"/>
    <property type="match status" value="1"/>
</dbReference>